<keyword evidence="2" id="KW-0804">Transcription</keyword>
<dbReference type="RefSeq" id="WP_166451073.1">
    <property type="nucleotide sequence ID" value="NZ_JAAOMA010000004.1"/>
</dbReference>
<gene>
    <name evidence="3" type="ORF">HA052_05070</name>
</gene>
<dbReference type="InterPro" id="IPR053721">
    <property type="entry name" value="Fimbrial_Adhesin_Reg"/>
</dbReference>
<proteinExistence type="predicted"/>
<dbReference type="Gene3D" id="1.10.10.2690">
    <property type="match status" value="1"/>
</dbReference>
<name>A0ABX0L673_9NEIS</name>
<evidence type="ECO:0008006" key="5">
    <source>
        <dbReference type="Google" id="ProtNLM"/>
    </source>
</evidence>
<protein>
    <recommendedName>
        <fullName evidence="5">TrfB transcriptional repressor protein domain-containing protein</fullName>
    </recommendedName>
</protein>
<keyword evidence="4" id="KW-1185">Reference proteome</keyword>
<dbReference type="EMBL" id="JAAOMA010000004">
    <property type="protein sequence ID" value="NHR04563.1"/>
    <property type="molecule type" value="Genomic_DNA"/>
</dbReference>
<comment type="caution">
    <text evidence="3">The sequence shown here is derived from an EMBL/GenBank/DDBJ whole genome shotgun (WGS) entry which is preliminary data.</text>
</comment>
<evidence type="ECO:0000313" key="3">
    <source>
        <dbReference type="EMBL" id="NHR04563.1"/>
    </source>
</evidence>
<evidence type="ECO:0000256" key="1">
    <source>
        <dbReference type="ARBA" id="ARBA00023015"/>
    </source>
</evidence>
<keyword evidence="1" id="KW-0805">Transcription regulation</keyword>
<sequence length="73" mass="8139">MKPEEFEAVAKLLRSTGQAKKVARRVLVDGLKQAEAMREVNKMSRSSVSNTVGRFRAADKLIRSAYSLPSEDE</sequence>
<dbReference type="Proteomes" id="UP001515641">
    <property type="component" value="Unassembled WGS sequence"/>
</dbReference>
<evidence type="ECO:0000256" key="2">
    <source>
        <dbReference type="ARBA" id="ARBA00023163"/>
    </source>
</evidence>
<reference evidence="3 4" key="1">
    <citation type="submission" date="2020-03" db="EMBL/GenBank/DDBJ databases">
        <title>Draft genome sequence of environmentally isolated cultures.</title>
        <authorList>
            <person name="Wilson H.S."/>
            <person name="De Leon M.E."/>
        </authorList>
    </citation>
    <scope>NUCLEOTIDE SEQUENCE [LARGE SCALE GENOMIC DNA]</scope>
    <source>
        <strain evidence="3 4">HSC-31F16</strain>
    </source>
</reference>
<organism evidence="3 4">
    <name type="scientific">Chromobacterium fluminis</name>
    <dbReference type="NCBI Taxonomy" id="3044269"/>
    <lineage>
        <taxon>Bacteria</taxon>
        <taxon>Pseudomonadati</taxon>
        <taxon>Pseudomonadota</taxon>
        <taxon>Betaproteobacteria</taxon>
        <taxon>Neisseriales</taxon>
        <taxon>Chromobacteriaceae</taxon>
        <taxon>Chromobacterium</taxon>
    </lineage>
</organism>
<accession>A0ABX0L673</accession>
<evidence type="ECO:0000313" key="4">
    <source>
        <dbReference type="Proteomes" id="UP001515641"/>
    </source>
</evidence>